<accession>A0AC35TT50</accession>
<name>A0AC35TT50_9BILA</name>
<organism evidence="1 2">
    <name type="scientific">Rhabditophanes sp. KR3021</name>
    <dbReference type="NCBI Taxonomy" id="114890"/>
    <lineage>
        <taxon>Eukaryota</taxon>
        <taxon>Metazoa</taxon>
        <taxon>Ecdysozoa</taxon>
        <taxon>Nematoda</taxon>
        <taxon>Chromadorea</taxon>
        <taxon>Rhabditida</taxon>
        <taxon>Tylenchina</taxon>
        <taxon>Panagrolaimomorpha</taxon>
        <taxon>Strongyloidoidea</taxon>
        <taxon>Alloionematidae</taxon>
        <taxon>Rhabditophanes</taxon>
    </lineage>
</organism>
<sequence>MGKKQHQKDKLYLTTKEWKDSFGGNKDTFPRSEKGVFRRLPFTHCSLTLVPYEKPCCSKDGYLFDYDAIIKHLEKKRIHPCTGKKMTFEDIIELHFAKNKHGKEWCPINLREFGETSYIVAIGTTGNVYSKEAVDELNLKINNLKDLTTEVPFQRKDIIVLQDPTNLAKFNLELYYHVKDDEKLKAELGEEKEKLNKPEYYQNCLPVEAKISLALLEKEFVKKETVKPKQVYQDKFNSAHYSEGKMSAGFTSTACDPVTQNKAAVLEHDHVKYSRVVKNGYVRILTNYGTLNLELFCKAAPMACENFLKHCEDGYFNNTIFHRVIKNFMMQGGDPTGTGKGGESIWGKTFKDEIGGDNGYIHDSRGFLSMANHGSNTNKSQFFITFRPCAHLNGKHTIFGKVVGGLTTLDAIEAVETDTMDKPIKQVQFISVEVFGNPIAEAEKLLTEERFGLTEEGKQAKLLENKTFKDFVPKTYGTGVGKYIKPSDKLLGKRVAGTSTPSLSANEAGSSGSYKKKPPTQGNFSNFSSWD</sequence>
<evidence type="ECO:0000313" key="1">
    <source>
        <dbReference type="Proteomes" id="UP000095286"/>
    </source>
</evidence>
<protein>
    <submittedName>
        <fullName evidence="2">RING-type E3 ubiquitin transferase</fullName>
    </submittedName>
</protein>
<proteinExistence type="predicted"/>
<dbReference type="Proteomes" id="UP000095286">
    <property type="component" value="Unplaced"/>
</dbReference>
<dbReference type="WBParaSite" id="RSKR_0000417000.1">
    <property type="protein sequence ID" value="RSKR_0000417000.1"/>
    <property type="gene ID" value="RSKR_0000417000"/>
</dbReference>
<evidence type="ECO:0000313" key="2">
    <source>
        <dbReference type="WBParaSite" id="RSKR_0000417000.1"/>
    </source>
</evidence>
<reference evidence="2" key="1">
    <citation type="submission" date="2016-11" db="UniProtKB">
        <authorList>
            <consortium name="WormBaseParasite"/>
        </authorList>
    </citation>
    <scope>IDENTIFICATION</scope>
    <source>
        <strain evidence="2">KR3021</strain>
    </source>
</reference>